<feature type="transmembrane region" description="Helical" evidence="7">
    <location>
        <begin position="147"/>
        <end position="177"/>
    </location>
</feature>
<dbReference type="PROSITE" id="PS50893">
    <property type="entry name" value="ABC_TRANSPORTER_2"/>
    <property type="match status" value="1"/>
</dbReference>
<gene>
    <name evidence="10" type="ORF">ACM01_07820</name>
</gene>
<reference evidence="10 11" key="1">
    <citation type="submission" date="2015-06" db="EMBL/GenBank/DDBJ databases">
        <authorList>
            <person name="Ju K.-S."/>
            <person name="Doroghazi J.R."/>
            <person name="Metcalf W.W."/>
        </authorList>
    </citation>
    <scope>NUCLEOTIDE SEQUENCE [LARGE SCALE GENOMIC DNA]</scope>
    <source>
        <strain evidence="10 11">NRRL 3414</strain>
    </source>
</reference>
<evidence type="ECO:0000256" key="2">
    <source>
        <dbReference type="ARBA" id="ARBA00022692"/>
    </source>
</evidence>
<sequence length="609" mass="65847">MTRRYLGVWRELLALSWRKVPGLTACMIGAQVVSVVLLAASALALRHAVDATLADDLPGAVIGALCAACAYGATVLANAFRNTLRVLLVEQVGMTDLHERIHMDIATIEGLDHLENSEVQDRVTVVGGAAWGIVDGMWGAVESVFSVLQIVVSLTLLGALSPWLLVLLLFALAPLWCDNRGQRLISRAETDSAEAFRLQQHLFGLVTDASTGKEIRVAGAGPELTRRQVSAWDEAHALRYRARVAAAAWKLAGWTVFTAAFVLGLALVTYRAFHGNGSVGDIVLTITLALHLRQAVHIAVSRAAATAGAGRLIEPFLWLRDHAARERALPGGTVAAPHRLTDALVFDQVSYTYPGTVNAALRNVSVRIPAGSVVAVVGEYGSGKTTLVKLLAKFYRPDQGAIRLDGTALADLETEGWRSRISAAFQDFGRYHTSFAEAVGLGAPEHIEDRERIEEAIRSADAEQVVRRLPDGLDTQLGRRLDGVELSEGQWQKTALARASMRQEPLLFILDEPTASLDAPSERAVFGHYMTRARRLAESTGAITIIVSHRFSTVTGADLILVLDHGELVEAGTHPELMARGGPYAGLYHIQERAYTKAVTEGDALWDPR</sequence>
<evidence type="ECO:0000256" key="6">
    <source>
        <dbReference type="ARBA" id="ARBA00023136"/>
    </source>
</evidence>
<dbReference type="Gene3D" id="1.20.1560.10">
    <property type="entry name" value="ABC transporter type 1, transmembrane domain"/>
    <property type="match status" value="1"/>
</dbReference>
<keyword evidence="2 7" id="KW-0812">Transmembrane</keyword>
<dbReference type="GO" id="GO:0005524">
    <property type="term" value="F:ATP binding"/>
    <property type="evidence" value="ECO:0007669"/>
    <property type="project" value="UniProtKB-KW"/>
</dbReference>
<dbReference type="SMART" id="SM00382">
    <property type="entry name" value="AAA"/>
    <property type="match status" value="1"/>
</dbReference>
<accession>A0A0J7ZII3</accession>
<dbReference type="GO" id="GO:0015421">
    <property type="term" value="F:ABC-type oligopeptide transporter activity"/>
    <property type="evidence" value="ECO:0007669"/>
    <property type="project" value="TreeGrafter"/>
</dbReference>
<evidence type="ECO:0000256" key="3">
    <source>
        <dbReference type="ARBA" id="ARBA00022741"/>
    </source>
</evidence>
<evidence type="ECO:0000256" key="5">
    <source>
        <dbReference type="ARBA" id="ARBA00022989"/>
    </source>
</evidence>
<dbReference type="SUPFAM" id="SSF52540">
    <property type="entry name" value="P-loop containing nucleoside triphosphate hydrolases"/>
    <property type="match status" value="1"/>
</dbReference>
<dbReference type="InterPro" id="IPR003439">
    <property type="entry name" value="ABC_transporter-like_ATP-bd"/>
</dbReference>
<dbReference type="RefSeq" id="WP_048580370.1">
    <property type="nucleotide sequence ID" value="NZ_LFNT01000006.1"/>
</dbReference>
<dbReference type="InterPro" id="IPR039421">
    <property type="entry name" value="Type_1_exporter"/>
</dbReference>
<keyword evidence="4" id="KW-0067">ATP-binding</keyword>
<dbReference type="OrthoDB" id="9806127at2"/>
<dbReference type="PANTHER" id="PTHR43394:SF1">
    <property type="entry name" value="ATP-BINDING CASSETTE SUB-FAMILY B MEMBER 10, MITOCHONDRIAL"/>
    <property type="match status" value="1"/>
</dbReference>
<evidence type="ECO:0000313" key="11">
    <source>
        <dbReference type="Proteomes" id="UP000037432"/>
    </source>
</evidence>
<dbReference type="Proteomes" id="UP000037432">
    <property type="component" value="Unassembled WGS sequence"/>
</dbReference>
<feature type="transmembrane region" description="Helical" evidence="7">
    <location>
        <begin position="20"/>
        <end position="45"/>
    </location>
</feature>
<dbReference type="InterPro" id="IPR011527">
    <property type="entry name" value="ABC1_TM_dom"/>
</dbReference>
<feature type="transmembrane region" description="Helical" evidence="7">
    <location>
        <begin position="251"/>
        <end position="273"/>
    </location>
</feature>
<dbReference type="Gene3D" id="3.40.50.300">
    <property type="entry name" value="P-loop containing nucleotide triphosphate hydrolases"/>
    <property type="match status" value="1"/>
</dbReference>
<dbReference type="InterPro" id="IPR027417">
    <property type="entry name" value="P-loop_NTPase"/>
</dbReference>
<feature type="transmembrane region" description="Helical" evidence="7">
    <location>
        <begin position="57"/>
        <end position="80"/>
    </location>
</feature>
<dbReference type="SUPFAM" id="SSF90123">
    <property type="entry name" value="ABC transporter transmembrane region"/>
    <property type="match status" value="1"/>
</dbReference>
<name>A0A0J7ZII3_STRVR</name>
<evidence type="ECO:0000259" key="8">
    <source>
        <dbReference type="PROSITE" id="PS50893"/>
    </source>
</evidence>
<dbReference type="InterPro" id="IPR036640">
    <property type="entry name" value="ABC1_TM_sf"/>
</dbReference>
<dbReference type="GO" id="GO:0005886">
    <property type="term" value="C:plasma membrane"/>
    <property type="evidence" value="ECO:0007669"/>
    <property type="project" value="UniProtKB-SubCell"/>
</dbReference>
<keyword evidence="3" id="KW-0547">Nucleotide-binding</keyword>
<organism evidence="10 11">
    <name type="scientific">Streptomyces viridochromogenes</name>
    <dbReference type="NCBI Taxonomy" id="1938"/>
    <lineage>
        <taxon>Bacteria</taxon>
        <taxon>Bacillati</taxon>
        <taxon>Actinomycetota</taxon>
        <taxon>Actinomycetes</taxon>
        <taxon>Kitasatosporales</taxon>
        <taxon>Streptomycetaceae</taxon>
        <taxon>Streptomyces</taxon>
    </lineage>
</organism>
<keyword evidence="5 7" id="KW-1133">Transmembrane helix</keyword>
<evidence type="ECO:0000256" key="7">
    <source>
        <dbReference type="SAM" id="Phobius"/>
    </source>
</evidence>
<evidence type="ECO:0000313" key="10">
    <source>
        <dbReference type="EMBL" id="KMS75689.1"/>
    </source>
</evidence>
<dbReference type="EMBL" id="LFNT01000006">
    <property type="protein sequence ID" value="KMS75689.1"/>
    <property type="molecule type" value="Genomic_DNA"/>
</dbReference>
<evidence type="ECO:0000256" key="1">
    <source>
        <dbReference type="ARBA" id="ARBA00004651"/>
    </source>
</evidence>
<protein>
    <submittedName>
        <fullName evidence="10">ABC transporter</fullName>
    </submittedName>
</protein>
<dbReference type="Pfam" id="PF00005">
    <property type="entry name" value="ABC_tran"/>
    <property type="match status" value="1"/>
</dbReference>
<dbReference type="PANTHER" id="PTHR43394">
    <property type="entry name" value="ATP-DEPENDENT PERMEASE MDL1, MITOCHONDRIAL"/>
    <property type="match status" value="1"/>
</dbReference>
<feature type="domain" description="ABC transporter" evidence="8">
    <location>
        <begin position="344"/>
        <end position="590"/>
    </location>
</feature>
<proteinExistence type="predicted"/>
<dbReference type="PROSITE" id="PS50929">
    <property type="entry name" value="ABC_TM1F"/>
    <property type="match status" value="1"/>
</dbReference>
<evidence type="ECO:0000256" key="4">
    <source>
        <dbReference type="ARBA" id="ARBA00022840"/>
    </source>
</evidence>
<evidence type="ECO:0000259" key="9">
    <source>
        <dbReference type="PROSITE" id="PS50929"/>
    </source>
</evidence>
<dbReference type="InterPro" id="IPR003593">
    <property type="entry name" value="AAA+_ATPase"/>
</dbReference>
<dbReference type="GO" id="GO:0016887">
    <property type="term" value="F:ATP hydrolysis activity"/>
    <property type="evidence" value="ECO:0007669"/>
    <property type="project" value="InterPro"/>
</dbReference>
<feature type="domain" description="ABC transmembrane type-1" evidence="9">
    <location>
        <begin position="27"/>
        <end position="308"/>
    </location>
</feature>
<dbReference type="AlphaFoldDB" id="A0A0J7ZII3"/>
<keyword evidence="6 7" id="KW-0472">Membrane</keyword>
<comment type="caution">
    <text evidence="10">The sequence shown here is derived from an EMBL/GenBank/DDBJ whole genome shotgun (WGS) entry which is preliminary data.</text>
</comment>
<dbReference type="PATRIC" id="fig|1938.3.peg.5879"/>
<comment type="subcellular location">
    <subcellularLocation>
        <location evidence="1">Cell membrane</location>
        <topology evidence="1">Multi-pass membrane protein</topology>
    </subcellularLocation>
</comment>